<organism evidence="1 2">
    <name type="scientific">Comamonas testosteroni</name>
    <name type="common">Pseudomonas testosteroni</name>
    <dbReference type="NCBI Taxonomy" id="285"/>
    <lineage>
        <taxon>Bacteria</taxon>
        <taxon>Pseudomonadati</taxon>
        <taxon>Pseudomonadota</taxon>
        <taxon>Betaproteobacteria</taxon>
        <taxon>Burkholderiales</taxon>
        <taxon>Comamonadaceae</taxon>
        <taxon>Comamonas</taxon>
    </lineage>
</organism>
<gene>
    <name evidence="1" type="ORF">GL58_21620</name>
</gene>
<dbReference type="PATRIC" id="fig|285.49.peg.4477"/>
<dbReference type="EMBL" id="JNVD01000005">
    <property type="protein sequence ID" value="KOC30491.1"/>
    <property type="molecule type" value="Genomic_DNA"/>
</dbReference>
<sequence length="138" mass="15409">MLRQSLLNGQPLVRDKDGIGFHPALPDFDESTKCADFFAALGIELKGGMDENEMDSDAYEAMTENGLTDACDNYNAWTPMRPEAEGWSLVAVFNTQNGPACWWMRDKPFVPERQEGQEGCRERVDNAAVEVLAMNMKA</sequence>
<protein>
    <submittedName>
        <fullName evidence="1">Uncharacterized protein</fullName>
    </submittedName>
</protein>
<dbReference type="Proteomes" id="UP000037442">
    <property type="component" value="Unassembled WGS sequence"/>
</dbReference>
<accession>A0A0L7N8L0</accession>
<proteinExistence type="predicted"/>
<reference evidence="2" key="1">
    <citation type="submission" date="2014-06" db="EMBL/GenBank/DDBJ databases">
        <title>Draft genome sequence of C. testosteroni WDL7.</title>
        <authorList>
            <person name="Wu Y."/>
            <person name="Seshan H."/>
            <person name="Arumugam K."/>
        </authorList>
    </citation>
    <scope>NUCLEOTIDE SEQUENCE [LARGE SCALE GENOMIC DNA]</scope>
    <source>
        <strain evidence="2">WDL7</strain>
    </source>
</reference>
<dbReference type="RefSeq" id="WP_053281740.1">
    <property type="nucleotide sequence ID" value="NZ_JNVD01000005.1"/>
</dbReference>
<comment type="caution">
    <text evidence="1">The sequence shown here is derived from an EMBL/GenBank/DDBJ whole genome shotgun (WGS) entry which is preliminary data.</text>
</comment>
<dbReference type="AlphaFoldDB" id="A0A0L7N8L0"/>
<evidence type="ECO:0000313" key="1">
    <source>
        <dbReference type="EMBL" id="KOC30491.1"/>
    </source>
</evidence>
<name>A0A0L7N8L0_COMTE</name>
<evidence type="ECO:0000313" key="2">
    <source>
        <dbReference type="Proteomes" id="UP000037442"/>
    </source>
</evidence>